<feature type="compositionally biased region" description="Low complexity" evidence="1">
    <location>
        <begin position="524"/>
        <end position="535"/>
    </location>
</feature>
<feature type="region of interest" description="Disordered" evidence="1">
    <location>
        <begin position="513"/>
        <end position="726"/>
    </location>
</feature>
<comment type="caution">
    <text evidence="3">The sequence shown here is derived from an EMBL/GenBank/DDBJ whole genome shotgun (WGS) entry which is preliminary data.</text>
</comment>
<evidence type="ECO:0000313" key="3">
    <source>
        <dbReference type="EMBL" id="MEX5721710.1"/>
    </source>
</evidence>
<dbReference type="Pfam" id="PF13676">
    <property type="entry name" value="TIR_2"/>
    <property type="match status" value="1"/>
</dbReference>
<dbReference type="InterPro" id="IPR035897">
    <property type="entry name" value="Toll_tir_struct_dom_sf"/>
</dbReference>
<dbReference type="SMART" id="SM00255">
    <property type="entry name" value="TIR"/>
    <property type="match status" value="1"/>
</dbReference>
<dbReference type="SUPFAM" id="SSF52200">
    <property type="entry name" value="Toll/Interleukin receptor TIR domain"/>
    <property type="match status" value="1"/>
</dbReference>
<dbReference type="PROSITE" id="PS50104">
    <property type="entry name" value="TIR"/>
    <property type="match status" value="1"/>
</dbReference>
<dbReference type="InterPro" id="IPR046704">
    <property type="entry name" value="DUF6777"/>
</dbReference>
<dbReference type="EMBL" id="JBFNXQ010000157">
    <property type="protein sequence ID" value="MEX5721710.1"/>
    <property type="molecule type" value="Genomic_DNA"/>
</dbReference>
<feature type="compositionally biased region" description="Acidic residues" evidence="1">
    <location>
        <begin position="586"/>
        <end position="726"/>
    </location>
</feature>
<feature type="region of interest" description="Disordered" evidence="1">
    <location>
        <begin position="227"/>
        <end position="291"/>
    </location>
</feature>
<evidence type="ECO:0000256" key="1">
    <source>
        <dbReference type="SAM" id="MobiDB-lite"/>
    </source>
</evidence>
<protein>
    <submittedName>
        <fullName evidence="3">DUF6777 domain-containing protein</fullName>
    </submittedName>
</protein>
<name>A0ABV3XM82_9ACTN</name>
<dbReference type="Proteomes" id="UP001560045">
    <property type="component" value="Unassembled WGS sequence"/>
</dbReference>
<dbReference type="Pfam" id="PF20568">
    <property type="entry name" value="DUF6777"/>
    <property type="match status" value="1"/>
</dbReference>
<feature type="compositionally biased region" description="Low complexity" evidence="1">
    <location>
        <begin position="565"/>
        <end position="585"/>
    </location>
</feature>
<keyword evidence="4" id="KW-1185">Reference proteome</keyword>
<dbReference type="Gene3D" id="3.40.50.10140">
    <property type="entry name" value="Toll/interleukin-1 receptor homology (TIR) domain"/>
    <property type="match status" value="1"/>
</dbReference>
<gene>
    <name evidence="3" type="ORF">ABQ292_25500</name>
</gene>
<evidence type="ECO:0000259" key="2">
    <source>
        <dbReference type="PROSITE" id="PS50104"/>
    </source>
</evidence>
<dbReference type="InterPro" id="IPR000157">
    <property type="entry name" value="TIR_dom"/>
</dbReference>
<sequence length="726" mass="78205">MIRLFVSYSRKDEAAVEGMITDLGRAHLSVWHDQALHGGDPWWQDILRRIRECDVFLFALSENSLASKPCLAELSYARALGLPLLPVQVGPVGNLRLTPVADIQVVDYRERTLAHGMALIEAIQDVAAGRRPLPDPLPEPPPVPFEYLLRLGTAIGAAQLTPDQQGDFIRQLRECLETEEDEGVKDDARELLRALRRRPDITYRNAGAVDHLLADLAATDTREIHFADAGGRHPPPAGTTVPATGADAEDTERGQPPGPQTSPADSDADRRRPRHRAAGSTAAAPGGGTRSRLVPRVLISGVLLLVLAALATSVLLFRSANTTMVHAEAADDPGDYPAFVTLPADTEPGQRPTPPPGETVSGNTPGLYGGTGANTCDVEAMARHLEAHPDMATAWAGVREIRRDQIRPFLALLTPVTLRTDTAVTNHGYDDGRVIPFQSVLQAGTAVLVDQWGVPRVRCACGNPLKPPDPPPRARYEESAWPEFSTRTVAVITRAPEIVTTFVIVQPDTREVVARPQGTRGDQDQAPDPADAAAARDFGERDSGPSSRGPTDESPTEPDDPAGNGDSSPGDESPSSGPQSSSEPEPTVEETPGEEVPTEEVPTEETPTEIPEEETPTEEVPAEETPTEEVPAEETPTEIPEEETPTEEVPAEETPTEEVPEEETPTEEVPAEETPTEEVPAEETPTEIPEEETPTEIPEEETPTEIPEEEAPEEEPVEEEPPADGS</sequence>
<evidence type="ECO:0000313" key="4">
    <source>
        <dbReference type="Proteomes" id="UP001560045"/>
    </source>
</evidence>
<organism evidence="3 4">
    <name type="scientific">Geodermatophilus maliterrae</name>
    <dbReference type="NCBI Taxonomy" id="3162531"/>
    <lineage>
        <taxon>Bacteria</taxon>
        <taxon>Bacillati</taxon>
        <taxon>Actinomycetota</taxon>
        <taxon>Actinomycetes</taxon>
        <taxon>Geodermatophilales</taxon>
        <taxon>Geodermatophilaceae</taxon>
        <taxon>Geodermatophilus</taxon>
    </lineage>
</organism>
<proteinExistence type="predicted"/>
<feature type="domain" description="TIR" evidence="2">
    <location>
        <begin position="1"/>
        <end position="176"/>
    </location>
</feature>
<reference evidence="3 4" key="1">
    <citation type="submission" date="2024-06" db="EMBL/GenBank/DDBJ databases">
        <title>Draft genome sequence of Geodermatophilus badlandi, a novel member of the Geodermatophilaceae isolated from badland sedimentary rocks in the Red desert, Wyoming, USA.</title>
        <authorList>
            <person name="Ben Tekaya S."/>
            <person name="Nouioui I."/>
            <person name="Flores G.M."/>
            <person name="Shaal M.N."/>
            <person name="Bredoire F."/>
            <person name="Basile F."/>
            <person name="Van Diepen L."/>
            <person name="Ward N.L."/>
        </authorList>
    </citation>
    <scope>NUCLEOTIDE SEQUENCE [LARGE SCALE GENOMIC DNA]</scope>
    <source>
        <strain evidence="3 4">WL48A</strain>
    </source>
</reference>
<dbReference type="RefSeq" id="WP_369210503.1">
    <property type="nucleotide sequence ID" value="NZ_JBFNXQ010000157.1"/>
</dbReference>
<accession>A0ABV3XM82</accession>